<accession>A0A087UXP5</accession>
<evidence type="ECO:0000313" key="2">
    <source>
        <dbReference type="EMBL" id="KFM82134.1"/>
    </source>
</evidence>
<evidence type="ECO:0000313" key="3">
    <source>
        <dbReference type="Proteomes" id="UP000054359"/>
    </source>
</evidence>
<feature type="compositionally biased region" description="Polar residues" evidence="1">
    <location>
        <begin position="203"/>
        <end position="222"/>
    </location>
</feature>
<dbReference type="STRING" id="407821.A0A087UXP5"/>
<keyword evidence="2" id="KW-0346">Stress response</keyword>
<name>A0A087UXP5_STEMI</name>
<feature type="compositionally biased region" description="Polar residues" evidence="1">
    <location>
        <begin position="283"/>
        <end position="293"/>
    </location>
</feature>
<dbReference type="OrthoDB" id="6418062at2759"/>
<sequence length="706" mass="80213">MSVRNRTVAAFERQDSVIALRENNSPSFERNNNVLINCDFREQQQTTSPPKRVFFRRRIPSEILDDLPESSVDPLPQDFSPAGSVFGGGFDTYGAGRLSQDKRLPDVKYGGRAITVIGSPLRRPPTNRSKSVDFSRRYFENQSHKGYVDKTATSATRSLVCQECSIGTIFGLYHTPTTRRKVIESQTFDSFPNESRWERTSLPQQSTFSSQPPIPSVRQSPLGQPPKTFHYTPELRYKPVYFGDPRLRRYSCGYSERRPSREISVSGLQDFCRTMLTVKTPESDSLQKNGSQFEDSHLNNKKNEDCRTSANERENSLNAQDIQTAKSAKQSTPLRSPKLVKEVLKRMSSHPSGRDPQIPETFSDEDDPDFSVEREAMKVIADFDKSLPDVHATEQAERYPTAKQGPALQQISETPSKDHGLQSDNLVEEVLLSERKYSKYLPMGSSGFGEKFQGREEIEDSRRFMSLTNDHKNRGASTRGESSAPPKPPRNYDSLPRGFKASDAETQYDVVSSGIHPLINGHSTANRTANHSNPSPQQNYFVVVAIDFGTTYSGYAFSFTQDPENIHMMRKWEGGDNGVFNQKTPTTLLLDPKEKFHSFGYAARDYYHDLDSDEARQWLYFEKFKMTLHKTEYLSRDTLIYAANGRGLSAMTVFAHALRYFKEHALQELSDQSATTILNDDVRWVVTVPAIWRQPAKQFMRNAAYE</sequence>
<feature type="region of interest" description="Disordered" evidence="1">
    <location>
        <begin position="282"/>
        <end position="369"/>
    </location>
</feature>
<dbReference type="Gene3D" id="3.30.420.40">
    <property type="match status" value="1"/>
</dbReference>
<feature type="compositionally biased region" description="Polar residues" evidence="1">
    <location>
        <begin position="316"/>
        <end position="334"/>
    </location>
</feature>
<dbReference type="PANTHER" id="PTHR14187">
    <property type="entry name" value="ALPHA KINASE/ELONGATION FACTOR 2 KINASE"/>
    <property type="match status" value="1"/>
</dbReference>
<organism evidence="2 3">
    <name type="scientific">Stegodyphus mimosarum</name>
    <name type="common">African social velvet spider</name>
    <dbReference type="NCBI Taxonomy" id="407821"/>
    <lineage>
        <taxon>Eukaryota</taxon>
        <taxon>Metazoa</taxon>
        <taxon>Ecdysozoa</taxon>
        <taxon>Arthropoda</taxon>
        <taxon>Chelicerata</taxon>
        <taxon>Arachnida</taxon>
        <taxon>Araneae</taxon>
        <taxon>Araneomorphae</taxon>
        <taxon>Entelegynae</taxon>
        <taxon>Eresoidea</taxon>
        <taxon>Eresidae</taxon>
        <taxon>Stegodyphus</taxon>
    </lineage>
</organism>
<keyword evidence="3" id="KW-1185">Reference proteome</keyword>
<feature type="region of interest" description="Disordered" evidence="1">
    <location>
        <begin position="203"/>
        <end position="230"/>
    </location>
</feature>
<protein>
    <submittedName>
        <fullName evidence="2">Heat shock protein 12A</fullName>
    </submittedName>
</protein>
<reference evidence="2 3" key="1">
    <citation type="submission" date="2013-11" db="EMBL/GenBank/DDBJ databases">
        <title>Genome sequencing of Stegodyphus mimosarum.</title>
        <authorList>
            <person name="Bechsgaard J."/>
        </authorList>
    </citation>
    <scope>NUCLEOTIDE SEQUENCE [LARGE SCALE GENOMIC DNA]</scope>
</reference>
<dbReference type="Proteomes" id="UP000054359">
    <property type="component" value="Unassembled WGS sequence"/>
</dbReference>
<dbReference type="PANTHER" id="PTHR14187:SF46">
    <property type="entry name" value="HEAT SHOCK 70 KDA PROTEIN 12A"/>
    <property type="match status" value="1"/>
</dbReference>
<feature type="compositionally biased region" description="Basic and acidic residues" evidence="1">
    <location>
        <begin position="294"/>
        <end position="315"/>
    </location>
</feature>
<dbReference type="SUPFAM" id="SSF53067">
    <property type="entry name" value="Actin-like ATPase domain"/>
    <property type="match status" value="1"/>
</dbReference>
<evidence type="ECO:0000256" key="1">
    <source>
        <dbReference type="SAM" id="MobiDB-lite"/>
    </source>
</evidence>
<dbReference type="EMBL" id="KK122169">
    <property type="protein sequence ID" value="KFM82134.1"/>
    <property type="molecule type" value="Genomic_DNA"/>
</dbReference>
<proteinExistence type="predicted"/>
<feature type="non-terminal residue" evidence="2">
    <location>
        <position position="706"/>
    </location>
</feature>
<dbReference type="AlphaFoldDB" id="A0A087UXP5"/>
<gene>
    <name evidence="2" type="ORF">X975_20567</name>
</gene>
<feature type="region of interest" description="Disordered" evidence="1">
    <location>
        <begin position="468"/>
        <end position="498"/>
    </location>
</feature>
<dbReference type="InterPro" id="IPR043129">
    <property type="entry name" value="ATPase_NBD"/>
</dbReference>